<protein>
    <recommendedName>
        <fullName evidence="2">Nudix hydrolase domain-containing protein</fullName>
    </recommendedName>
</protein>
<dbReference type="PANTHER" id="PTHR43736">
    <property type="entry name" value="ADP-RIBOSE PYROPHOSPHATASE"/>
    <property type="match status" value="1"/>
</dbReference>
<comment type="caution">
    <text evidence="3">The sequence shown here is derived from an EMBL/GenBank/DDBJ whole genome shotgun (WGS) entry which is preliminary data.</text>
</comment>
<gene>
    <name evidence="3" type="ORF">COY87_04915</name>
</gene>
<keyword evidence="1" id="KW-0378">Hydrolase</keyword>
<evidence type="ECO:0000256" key="1">
    <source>
        <dbReference type="ARBA" id="ARBA00022801"/>
    </source>
</evidence>
<proteinExistence type="predicted"/>
<evidence type="ECO:0000313" key="3">
    <source>
        <dbReference type="EMBL" id="PIY71669.1"/>
    </source>
</evidence>
<name>A0A2M7QH74_9BACT</name>
<dbReference type="Pfam" id="PF00293">
    <property type="entry name" value="NUDIX"/>
    <property type="match status" value="1"/>
</dbReference>
<dbReference type="InterPro" id="IPR020084">
    <property type="entry name" value="NUDIX_hydrolase_CS"/>
</dbReference>
<dbReference type="PROSITE" id="PS51462">
    <property type="entry name" value="NUDIX"/>
    <property type="match status" value="1"/>
</dbReference>
<dbReference type="SUPFAM" id="SSF55811">
    <property type="entry name" value="Nudix"/>
    <property type="match status" value="1"/>
</dbReference>
<dbReference type="InterPro" id="IPR015797">
    <property type="entry name" value="NUDIX_hydrolase-like_dom_sf"/>
</dbReference>
<dbReference type="CDD" id="cd02883">
    <property type="entry name" value="NUDIX_Hydrolase"/>
    <property type="match status" value="1"/>
</dbReference>
<dbReference type="GO" id="GO:0016787">
    <property type="term" value="F:hydrolase activity"/>
    <property type="evidence" value="ECO:0007669"/>
    <property type="project" value="UniProtKB-KW"/>
</dbReference>
<organism evidence="3 4">
    <name type="scientific">Candidatus Roizmanbacteria bacterium CG_4_10_14_0_8_um_filter_33_9</name>
    <dbReference type="NCBI Taxonomy" id="1974826"/>
    <lineage>
        <taxon>Bacteria</taxon>
        <taxon>Candidatus Roizmaniibacteriota</taxon>
    </lineage>
</organism>
<dbReference type="AlphaFoldDB" id="A0A2M7QH74"/>
<dbReference type="EMBL" id="PFLI01000171">
    <property type="protein sequence ID" value="PIY71669.1"/>
    <property type="molecule type" value="Genomic_DNA"/>
</dbReference>
<dbReference type="Proteomes" id="UP000229401">
    <property type="component" value="Unassembled WGS sequence"/>
</dbReference>
<sequence length="154" mass="17641">MITCIFENNNKTSLRHITVNAIVLKGNCVLLGKRGTVNGKKISEFGKWGLLGGFMGRDETLIECAKREVMEESGWEITEIKLLKINDNPNRPKEDRQNVDFIYTAKAVRQVKKGDEEVSRLQWFSLDKLPQNDQIAFDHADALEMVKRNYEAVK</sequence>
<dbReference type="Gene3D" id="3.90.79.10">
    <property type="entry name" value="Nucleoside Triphosphate Pyrophosphohydrolase"/>
    <property type="match status" value="1"/>
</dbReference>
<reference evidence="4" key="1">
    <citation type="submission" date="2017-09" db="EMBL/GenBank/DDBJ databases">
        <title>Depth-based differentiation of microbial function through sediment-hosted aquifers and enrichment of novel symbionts in the deep terrestrial subsurface.</title>
        <authorList>
            <person name="Probst A.J."/>
            <person name="Ladd B."/>
            <person name="Jarett J.K."/>
            <person name="Geller-Mcgrath D.E."/>
            <person name="Sieber C.M.K."/>
            <person name="Emerson J.B."/>
            <person name="Anantharaman K."/>
            <person name="Thomas B.C."/>
            <person name="Malmstrom R."/>
            <person name="Stieglmeier M."/>
            <person name="Klingl A."/>
            <person name="Woyke T."/>
            <person name="Ryan C.M."/>
            <person name="Banfield J.F."/>
        </authorList>
    </citation>
    <scope>NUCLEOTIDE SEQUENCE [LARGE SCALE GENOMIC DNA]</scope>
</reference>
<dbReference type="PANTHER" id="PTHR43736:SF1">
    <property type="entry name" value="DIHYDRONEOPTERIN TRIPHOSPHATE DIPHOSPHATASE"/>
    <property type="match status" value="1"/>
</dbReference>
<feature type="domain" description="Nudix hydrolase" evidence="2">
    <location>
        <begin position="14"/>
        <end position="147"/>
    </location>
</feature>
<accession>A0A2M7QH74</accession>
<evidence type="ECO:0000259" key="2">
    <source>
        <dbReference type="PROSITE" id="PS51462"/>
    </source>
</evidence>
<dbReference type="InterPro" id="IPR000086">
    <property type="entry name" value="NUDIX_hydrolase_dom"/>
</dbReference>
<evidence type="ECO:0000313" key="4">
    <source>
        <dbReference type="Proteomes" id="UP000229401"/>
    </source>
</evidence>
<dbReference type="PROSITE" id="PS00893">
    <property type="entry name" value="NUDIX_BOX"/>
    <property type="match status" value="1"/>
</dbReference>